<evidence type="ECO:0000313" key="1">
    <source>
        <dbReference type="EMBL" id="NEC92923.1"/>
    </source>
</evidence>
<proteinExistence type="predicted"/>
<dbReference type="RefSeq" id="WP_203733057.1">
    <property type="nucleotide sequence ID" value="NZ_JAAGLU010000319.1"/>
</dbReference>
<comment type="caution">
    <text evidence="1">The sequence shown here is derived from an EMBL/GenBank/DDBJ whole genome shotgun (WGS) entry which is preliminary data.</text>
</comment>
<name>A0A6B3C848_9ACTN</name>
<accession>A0A6B3C848</accession>
<organism evidence="1">
    <name type="scientific">Streptomyces sp. SID12501</name>
    <dbReference type="NCBI Taxonomy" id="2706042"/>
    <lineage>
        <taxon>Bacteria</taxon>
        <taxon>Bacillati</taxon>
        <taxon>Actinomycetota</taxon>
        <taxon>Actinomycetes</taxon>
        <taxon>Kitasatosporales</taxon>
        <taxon>Streptomycetaceae</taxon>
        <taxon>Streptomyces</taxon>
    </lineage>
</organism>
<protein>
    <recommendedName>
        <fullName evidence="2">Glycosyl hydrolase</fullName>
    </recommendedName>
</protein>
<feature type="non-terminal residue" evidence="1">
    <location>
        <position position="1"/>
    </location>
</feature>
<evidence type="ECO:0008006" key="2">
    <source>
        <dbReference type="Google" id="ProtNLM"/>
    </source>
</evidence>
<reference evidence="1" key="1">
    <citation type="submission" date="2020-01" db="EMBL/GenBank/DDBJ databases">
        <title>Insect and environment-associated Actinomycetes.</title>
        <authorList>
            <person name="Currrie C."/>
            <person name="Chevrette M."/>
            <person name="Carlson C."/>
            <person name="Stubbendieck R."/>
            <person name="Wendt-Pienkowski E."/>
        </authorList>
    </citation>
    <scope>NUCLEOTIDE SEQUENCE</scope>
    <source>
        <strain evidence="1">SID12501</strain>
    </source>
</reference>
<dbReference type="AlphaFoldDB" id="A0A6B3C848"/>
<sequence length="109" mass="11020">NGIFGLSPDGSAIFQWTGNGTTWNKVGGAAGTLFAGGAGLFATNPTNGDLYKMNGPDNWAKIGGAGHQFAVAADAIYGLSPTSDAVFKWSGNGTTWHKVGGPASFIAGR</sequence>
<gene>
    <name evidence="1" type="ORF">G3I71_45985</name>
</gene>
<dbReference type="EMBL" id="JAAGLU010000319">
    <property type="protein sequence ID" value="NEC92923.1"/>
    <property type="molecule type" value="Genomic_DNA"/>
</dbReference>